<accession>A0A7S2JY65</accession>
<dbReference type="AlphaFoldDB" id="A0A7S2JY65"/>
<feature type="coiled-coil region" evidence="1">
    <location>
        <begin position="127"/>
        <end position="154"/>
    </location>
</feature>
<keyword evidence="1" id="KW-0175">Coiled coil</keyword>
<gene>
    <name evidence="2" type="ORF">LDAN0321_LOCUS2692</name>
</gene>
<dbReference type="EMBL" id="HBGY01004486">
    <property type="protein sequence ID" value="CAD9560735.1"/>
    <property type="molecule type" value="Transcribed_RNA"/>
</dbReference>
<sequence>MAASNNIVCRSNNASVHATHEEDCDCSTRLYLEDQEEVIIRADPHDDACIELLPIRVHDMHHHHQLNPKQQRSSSSNERQIISNGWDSTHQDAFMNIIIEEHANMQTRTFTESRWADTGAFGLSKEIDCIKHEIDEIENRIEEIESNYMEDILTNRVPSLARTRICNTWRPHVD</sequence>
<name>A0A7S2JY65_9STRA</name>
<organism evidence="2">
    <name type="scientific">Leptocylindrus danicus</name>
    <dbReference type="NCBI Taxonomy" id="163516"/>
    <lineage>
        <taxon>Eukaryota</taxon>
        <taxon>Sar</taxon>
        <taxon>Stramenopiles</taxon>
        <taxon>Ochrophyta</taxon>
        <taxon>Bacillariophyta</taxon>
        <taxon>Coscinodiscophyceae</taxon>
        <taxon>Chaetocerotophycidae</taxon>
        <taxon>Leptocylindrales</taxon>
        <taxon>Leptocylindraceae</taxon>
        <taxon>Leptocylindrus</taxon>
    </lineage>
</organism>
<evidence type="ECO:0000313" key="2">
    <source>
        <dbReference type="EMBL" id="CAD9560735.1"/>
    </source>
</evidence>
<evidence type="ECO:0000256" key="1">
    <source>
        <dbReference type="SAM" id="Coils"/>
    </source>
</evidence>
<reference evidence="2" key="1">
    <citation type="submission" date="2021-01" db="EMBL/GenBank/DDBJ databases">
        <authorList>
            <person name="Corre E."/>
            <person name="Pelletier E."/>
            <person name="Niang G."/>
            <person name="Scheremetjew M."/>
            <person name="Finn R."/>
            <person name="Kale V."/>
            <person name="Holt S."/>
            <person name="Cochrane G."/>
            <person name="Meng A."/>
            <person name="Brown T."/>
            <person name="Cohen L."/>
        </authorList>
    </citation>
    <scope>NUCLEOTIDE SEQUENCE</scope>
    <source>
        <strain evidence="2">B650</strain>
    </source>
</reference>
<proteinExistence type="predicted"/>
<protein>
    <submittedName>
        <fullName evidence="2">Uncharacterized protein</fullName>
    </submittedName>
</protein>